<feature type="signal peptide" evidence="1">
    <location>
        <begin position="1"/>
        <end position="20"/>
    </location>
</feature>
<evidence type="ECO:0000313" key="4">
    <source>
        <dbReference type="Proteomes" id="UP001273350"/>
    </source>
</evidence>
<evidence type="ECO:0000259" key="2">
    <source>
        <dbReference type="Pfam" id="PF04536"/>
    </source>
</evidence>
<reference evidence="3 4" key="1">
    <citation type="submission" date="2023-11" db="EMBL/GenBank/DDBJ databases">
        <title>Unpublished Manusciprt.</title>
        <authorList>
            <person name="Saticioglu I.B."/>
            <person name="Ay H."/>
            <person name="Ajmi N."/>
            <person name="Altun S."/>
            <person name="Duman M."/>
        </authorList>
    </citation>
    <scope>NUCLEOTIDE SEQUENCE [LARGE SCALE GENOMIC DNA]</scope>
    <source>
        <strain evidence="3 4">Fl-318</strain>
    </source>
</reference>
<comment type="caution">
    <text evidence="3">The sequence shown here is derived from an EMBL/GenBank/DDBJ whole genome shotgun (WGS) entry which is preliminary data.</text>
</comment>
<dbReference type="RefSeq" id="WP_230002643.1">
    <property type="nucleotide sequence ID" value="NZ_CP087134.1"/>
</dbReference>
<keyword evidence="1" id="KW-0732">Signal</keyword>
<feature type="chain" id="PRO_5047140841" evidence="1">
    <location>
        <begin position="21"/>
        <end position="164"/>
    </location>
</feature>
<organism evidence="3 4">
    <name type="scientific">Flavobacterium cupriresistens</name>
    <dbReference type="NCBI Taxonomy" id="2893885"/>
    <lineage>
        <taxon>Bacteria</taxon>
        <taxon>Pseudomonadati</taxon>
        <taxon>Bacteroidota</taxon>
        <taxon>Flavobacteriia</taxon>
        <taxon>Flavobacteriales</taxon>
        <taxon>Flavobacteriaceae</taxon>
        <taxon>Flavobacterium</taxon>
    </lineage>
</organism>
<proteinExistence type="predicted"/>
<evidence type="ECO:0000256" key="1">
    <source>
        <dbReference type="SAM" id="SignalP"/>
    </source>
</evidence>
<protein>
    <submittedName>
        <fullName evidence="3">TPM domain-containing protein</fullName>
    </submittedName>
</protein>
<keyword evidence="4" id="KW-1185">Reference proteome</keyword>
<dbReference type="PANTHER" id="PTHR30373:SF2">
    <property type="entry name" value="UPF0603 PROTEIN YGCG"/>
    <property type="match status" value="1"/>
</dbReference>
<name>A0ABU4R5Z4_9FLAO</name>
<feature type="domain" description="TPM" evidence="2">
    <location>
        <begin position="37"/>
        <end position="160"/>
    </location>
</feature>
<dbReference type="EMBL" id="JAWXVI010000001">
    <property type="protein sequence ID" value="MDX6187943.1"/>
    <property type="molecule type" value="Genomic_DNA"/>
</dbReference>
<sequence length="164" mass="18803">MKKIFFIITLSVIFFNNSLAQSKTEAQNIFAKSYDYVNDFEKILTSKQVETLKEALKSCDTKTNNKILIITTPTLGSYTELADYSLELDKYLNTNLKIDASILLVISKQLRQIQIRGVEKLRNKLSDKEVEIILSTFVIPELKKGDYFKGLQEGTIQIIKKLEL</sequence>
<evidence type="ECO:0000313" key="3">
    <source>
        <dbReference type="EMBL" id="MDX6187943.1"/>
    </source>
</evidence>
<dbReference type="InterPro" id="IPR007621">
    <property type="entry name" value="TPM_dom"/>
</dbReference>
<dbReference type="Proteomes" id="UP001273350">
    <property type="component" value="Unassembled WGS sequence"/>
</dbReference>
<dbReference type="Pfam" id="PF04536">
    <property type="entry name" value="TPM_phosphatase"/>
    <property type="match status" value="1"/>
</dbReference>
<dbReference type="PANTHER" id="PTHR30373">
    <property type="entry name" value="UPF0603 PROTEIN YGCG"/>
    <property type="match status" value="1"/>
</dbReference>
<accession>A0ABU4R5Z4</accession>
<gene>
    <name evidence="3" type="ORF">SGQ83_01155</name>
</gene>
<dbReference type="Gene3D" id="3.10.310.50">
    <property type="match status" value="1"/>
</dbReference>